<gene>
    <name evidence="2" type="ORF">IFR04_004799</name>
</gene>
<dbReference type="PANTHER" id="PTHR35569:SF1">
    <property type="entry name" value="CYANAMIDE HYDRATASE DDI2-RELATED"/>
    <property type="match status" value="1"/>
</dbReference>
<protein>
    <recommendedName>
        <fullName evidence="1">HD domain-containing protein</fullName>
    </recommendedName>
</protein>
<dbReference type="AlphaFoldDB" id="A0A8H7WC31"/>
<evidence type="ECO:0000313" key="3">
    <source>
        <dbReference type="Proteomes" id="UP000664132"/>
    </source>
</evidence>
<reference evidence="2" key="1">
    <citation type="submission" date="2021-02" db="EMBL/GenBank/DDBJ databases">
        <title>Genome sequence Cadophora malorum strain M34.</title>
        <authorList>
            <person name="Stefanovic E."/>
            <person name="Vu D."/>
            <person name="Scully C."/>
            <person name="Dijksterhuis J."/>
            <person name="Roader J."/>
            <person name="Houbraken J."/>
        </authorList>
    </citation>
    <scope>NUCLEOTIDE SEQUENCE</scope>
    <source>
        <strain evidence="2">M34</strain>
    </source>
</reference>
<dbReference type="Gene3D" id="1.10.3210.10">
    <property type="entry name" value="Hypothetical protein af1432"/>
    <property type="match status" value="1"/>
</dbReference>
<organism evidence="2 3">
    <name type="scientific">Cadophora malorum</name>
    <dbReference type="NCBI Taxonomy" id="108018"/>
    <lineage>
        <taxon>Eukaryota</taxon>
        <taxon>Fungi</taxon>
        <taxon>Dikarya</taxon>
        <taxon>Ascomycota</taxon>
        <taxon>Pezizomycotina</taxon>
        <taxon>Leotiomycetes</taxon>
        <taxon>Helotiales</taxon>
        <taxon>Ploettnerulaceae</taxon>
        <taxon>Cadophora</taxon>
    </lineage>
</organism>
<keyword evidence="3" id="KW-1185">Reference proteome</keyword>
<dbReference type="Pfam" id="PF01966">
    <property type="entry name" value="HD"/>
    <property type="match status" value="1"/>
</dbReference>
<comment type="caution">
    <text evidence="2">The sequence shown here is derived from an EMBL/GenBank/DDBJ whole genome shotgun (WGS) entry which is preliminary data.</text>
</comment>
<dbReference type="EMBL" id="JAFJYH010000055">
    <property type="protein sequence ID" value="KAG4422058.1"/>
    <property type="molecule type" value="Genomic_DNA"/>
</dbReference>
<dbReference type="OrthoDB" id="2378324at2759"/>
<evidence type="ECO:0000259" key="1">
    <source>
        <dbReference type="Pfam" id="PF01966"/>
    </source>
</evidence>
<evidence type="ECO:0000313" key="2">
    <source>
        <dbReference type="EMBL" id="KAG4422058.1"/>
    </source>
</evidence>
<dbReference type="SUPFAM" id="SSF109604">
    <property type="entry name" value="HD-domain/PDEase-like"/>
    <property type="match status" value="1"/>
</dbReference>
<proteinExistence type="predicted"/>
<sequence length="227" mass="25549">MASLPTRLLAGIQVLDTPLINKALVFARENLNDITFNHVNRAWLLGQFIADKSPEIKDRDVELHSIAAILHDLGWSHNPGLISEDKRFEVDSANEAVKFVLREGVKQEWDQRRVQLLWDAVALHTTASIAIHKEKEVKACCVGVWAEFVPLEETYGGVLTKDVWNAIVREFPRTEFREGVTEILCELCRTKPGTTYDNFVGDFGTAFVEEYSAEGKRLVDGLNAVVN</sequence>
<accession>A0A8H7WC31</accession>
<dbReference type="InterPro" id="IPR006674">
    <property type="entry name" value="HD_domain"/>
</dbReference>
<feature type="domain" description="HD" evidence="1">
    <location>
        <begin position="35"/>
        <end position="129"/>
    </location>
</feature>
<dbReference type="Proteomes" id="UP000664132">
    <property type="component" value="Unassembled WGS sequence"/>
</dbReference>
<dbReference type="PANTHER" id="PTHR35569">
    <property type="entry name" value="CYANAMIDE HYDRATASE DDI2-RELATED"/>
    <property type="match status" value="1"/>
</dbReference>
<name>A0A8H7WC31_9HELO</name>